<evidence type="ECO:0000313" key="1">
    <source>
        <dbReference type="EMBL" id="EDQ98940.1"/>
    </source>
</evidence>
<reference evidence="1 2" key="1">
    <citation type="journal article" date="2008" name="Nature">
        <title>The genome of Laccaria bicolor provides insights into mycorrhizal symbiosis.</title>
        <authorList>
            <person name="Martin F."/>
            <person name="Aerts A."/>
            <person name="Ahren D."/>
            <person name="Brun A."/>
            <person name="Danchin E.G.J."/>
            <person name="Duchaussoy F."/>
            <person name="Gibon J."/>
            <person name="Kohler A."/>
            <person name="Lindquist E."/>
            <person name="Pereda V."/>
            <person name="Salamov A."/>
            <person name="Shapiro H.J."/>
            <person name="Wuyts J."/>
            <person name="Blaudez D."/>
            <person name="Buee M."/>
            <person name="Brokstein P."/>
            <person name="Canbaeck B."/>
            <person name="Cohen D."/>
            <person name="Courty P.E."/>
            <person name="Coutinho P.M."/>
            <person name="Delaruelle C."/>
            <person name="Detter J.C."/>
            <person name="Deveau A."/>
            <person name="DiFazio S."/>
            <person name="Duplessis S."/>
            <person name="Fraissinet-Tachet L."/>
            <person name="Lucic E."/>
            <person name="Frey-Klett P."/>
            <person name="Fourrey C."/>
            <person name="Feussner I."/>
            <person name="Gay G."/>
            <person name="Grimwood J."/>
            <person name="Hoegger P.J."/>
            <person name="Jain P."/>
            <person name="Kilaru S."/>
            <person name="Labbe J."/>
            <person name="Lin Y.C."/>
            <person name="Legue V."/>
            <person name="Le Tacon F."/>
            <person name="Marmeisse R."/>
            <person name="Melayah D."/>
            <person name="Montanini B."/>
            <person name="Muratet M."/>
            <person name="Nehls U."/>
            <person name="Niculita-Hirzel H."/>
            <person name="Oudot-Le Secq M.P."/>
            <person name="Peter M."/>
            <person name="Quesneville H."/>
            <person name="Rajashekar B."/>
            <person name="Reich M."/>
            <person name="Rouhier N."/>
            <person name="Schmutz J."/>
            <person name="Yin T."/>
            <person name="Chalot M."/>
            <person name="Henrissat B."/>
            <person name="Kuees U."/>
            <person name="Lucas S."/>
            <person name="Van de Peer Y."/>
            <person name="Podila G.K."/>
            <person name="Polle A."/>
            <person name="Pukkila P.J."/>
            <person name="Richardson P.M."/>
            <person name="Rouze P."/>
            <person name="Sanders I.R."/>
            <person name="Stajich J.E."/>
            <person name="Tunlid A."/>
            <person name="Tuskan G."/>
            <person name="Grigoriev I.V."/>
        </authorList>
    </citation>
    <scope>NUCLEOTIDE SEQUENCE [LARGE SCALE GENOMIC DNA]</scope>
    <source>
        <strain evidence="2">S238N-H82 / ATCC MYA-4686</strain>
    </source>
</reference>
<organism evidence="2">
    <name type="scientific">Laccaria bicolor (strain S238N-H82 / ATCC MYA-4686)</name>
    <name type="common">Bicoloured deceiver</name>
    <name type="synonym">Laccaria laccata var. bicolor</name>
    <dbReference type="NCBI Taxonomy" id="486041"/>
    <lineage>
        <taxon>Eukaryota</taxon>
        <taxon>Fungi</taxon>
        <taxon>Dikarya</taxon>
        <taxon>Basidiomycota</taxon>
        <taxon>Agaricomycotina</taxon>
        <taxon>Agaricomycetes</taxon>
        <taxon>Agaricomycetidae</taxon>
        <taxon>Agaricales</taxon>
        <taxon>Agaricineae</taxon>
        <taxon>Hydnangiaceae</taxon>
        <taxon>Laccaria</taxon>
    </lineage>
</organism>
<dbReference type="RefSeq" id="XP_001890421.1">
    <property type="nucleotide sequence ID" value="XM_001890386.1"/>
</dbReference>
<evidence type="ECO:0000313" key="2">
    <source>
        <dbReference type="Proteomes" id="UP000001194"/>
    </source>
</evidence>
<dbReference type="GeneID" id="6086075"/>
<keyword evidence="2" id="KW-1185">Reference proteome</keyword>
<dbReference type="EMBL" id="DS547183">
    <property type="protein sequence ID" value="EDQ98940.1"/>
    <property type="molecule type" value="Genomic_DNA"/>
</dbReference>
<dbReference type="AlphaFoldDB" id="B0E2K1"/>
<accession>B0E2K1</accession>
<dbReference type="KEGG" id="lbc:LACBIDRAFT_318500"/>
<dbReference type="InParanoid" id="B0E2K1"/>
<protein>
    <submittedName>
        <fullName evidence="1">Predicted protein</fullName>
    </submittedName>
</protein>
<sequence length="56" mass="6327">MHHFMDLGLSYMAPFGFAMGAFSESLPSPVYSTSSPNPPLLWLAGMPWQDWWLPLL</sequence>
<gene>
    <name evidence="1" type="ORF">LACBIDRAFT_318500</name>
</gene>
<dbReference type="Proteomes" id="UP000001194">
    <property type="component" value="Unassembled WGS sequence"/>
</dbReference>
<proteinExistence type="predicted"/>
<dbReference type="HOGENOM" id="CLU_3014596_0_0_1"/>
<name>B0E2K1_LACBS</name>